<dbReference type="RefSeq" id="WP_168907135.1">
    <property type="nucleotide sequence ID" value="NZ_CP051428.1"/>
</dbReference>
<evidence type="ECO:0000313" key="3">
    <source>
        <dbReference type="EMBL" id="QJC51488.1"/>
    </source>
</evidence>
<dbReference type="Pfam" id="PF09851">
    <property type="entry name" value="SHOCT"/>
    <property type="match status" value="1"/>
</dbReference>
<feature type="domain" description="YokE-like PH" evidence="2">
    <location>
        <begin position="15"/>
        <end position="112"/>
    </location>
</feature>
<dbReference type="Proteomes" id="UP000502136">
    <property type="component" value="Chromosome"/>
</dbReference>
<dbReference type="Pfam" id="PF14470">
    <property type="entry name" value="bPH_3"/>
    <property type="match status" value="1"/>
</dbReference>
<protein>
    <recommendedName>
        <fullName evidence="5">SHOCT domain-containing protein</fullName>
    </recommendedName>
</protein>
<evidence type="ECO:0008006" key="5">
    <source>
        <dbReference type="Google" id="ProtNLM"/>
    </source>
</evidence>
<evidence type="ECO:0000259" key="2">
    <source>
        <dbReference type="Pfam" id="PF14470"/>
    </source>
</evidence>
<dbReference type="InterPro" id="IPR039519">
    <property type="entry name" value="YokE-like_PH"/>
</dbReference>
<sequence length="162" mass="18038">MASFNKQIEHGKKHLKPGEKVLGAVMGAYEGKSMGKSVVKVGIFLATNERVFFFAKRMFGFDSESFPYSNISSFEYSKGLSGYSLSFYASNNKVKMNWINKGEVTTFINEVNSRVGVKQPSGEPIFKQEDAADQIRKLSDLLKDGIISEDEFAAKKKQLLGV</sequence>
<evidence type="ECO:0000259" key="1">
    <source>
        <dbReference type="Pfam" id="PF09851"/>
    </source>
</evidence>
<dbReference type="AlphaFoldDB" id="A0A6H2GWH4"/>
<evidence type="ECO:0000313" key="4">
    <source>
        <dbReference type="Proteomes" id="UP000502136"/>
    </source>
</evidence>
<name>A0A6H2GWH4_9BACL</name>
<feature type="domain" description="SHOCT" evidence="1">
    <location>
        <begin position="133"/>
        <end position="160"/>
    </location>
</feature>
<keyword evidence="4" id="KW-1185">Reference proteome</keyword>
<dbReference type="EMBL" id="CP051428">
    <property type="protein sequence ID" value="QJC51488.1"/>
    <property type="molecule type" value="Genomic_DNA"/>
</dbReference>
<accession>A0A6H2GWH4</accession>
<gene>
    <name evidence="3" type="ORF">HGI30_07960</name>
</gene>
<proteinExistence type="predicted"/>
<reference evidence="3 4" key="1">
    <citation type="submission" date="2020-04" db="EMBL/GenBank/DDBJ databases">
        <title>Novel Paenibacillus strain UniB2 isolated from commercial digestive syrup.</title>
        <authorList>
            <person name="Thorat V."/>
            <person name="Kirdat K."/>
            <person name="Tiwarekar B."/>
            <person name="Yadav A."/>
        </authorList>
    </citation>
    <scope>NUCLEOTIDE SEQUENCE [LARGE SCALE GENOMIC DNA]</scope>
    <source>
        <strain evidence="3 4">UniB2</strain>
    </source>
</reference>
<dbReference type="InterPro" id="IPR018649">
    <property type="entry name" value="SHOCT"/>
</dbReference>
<organism evidence="3 4">
    <name type="scientific">Paenibacillus albicereus</name>
    <dbReference type="NCBI Taxonomy" id="2726185"/>
    <lineage>
        <taxon>Bacteria</taxon>
        <taxon>Bacillati</taxon>
        <taxon>Bacillota</taxon>
        <taxon>Bacilli</taxon>
        <taxon>Bacillales</taxon>
        <taxon>Paenibacillaceae</taxon>
        <taxon>Paenibacillus</taxon>
    </lineage>
</organism>
<dbReference type="KEGG" id="palr:HGI30_07960"/>